<reference evidence="2 3" key="1">
    <citation type="submission" date="2009-11" db="EMBL/GenBank/DDBJ databases">
        <title>Annotation of Allomyces macrogynus ATCC 38327.</title>
        <authorList>
            <consortium name="The Broad Institute Genome Sequencing Platform"/>
            <person name="Russ C."/>
            <person name="Cuomo C."/>
            <person name="Burger G."/>
            <person name="Gray M.W."/>
            <person name="Holland P.W.H."/>
            <person name="King N."/>
            <person name="Lang F.B.F."/>
            <person name="Roger A.J."/>
            <person name="Ruiz-Trillo I."/>
            <person name="Young S.K."/>
            <person name="Zeng Q."/>
            <person name="Gargeya S."/>
            <person name="Fitzgerald M."/>
            <person name="Haas B."/>
            <person name="Abouelleil A."/>
            <person name="Alvarado L."/>
            <person name="Arachchi H.M."/>
            <person name="Berlin A."/>
            <person name="Chapman S.B."/>
            <person name="Gearin G."/>
            <person name="Goldberg J."/>
            <person name="Griggs A."/>
            <person name="Gujja S."/>
            <person name="Hansen M."/>
            <person name="Heiman D."/>
            <person name="Howarth C."/>
            <person name="Larimer J."/>
            <person name="Lui A."/>
            <person name="MacDonald P.J.P."/>
            <person name="McCowen C."/>
            <person name="Montmayeur A."/>
            <person name="Murphy C."/>
            <person name="Neiman D."/>
            <person name="Pearson M."/>
            <person name="Priest M."/>
            <person name="Roberts A."/>
            <person name="Saif S."/>
            <person name="Shea T."/>
            <person name="Sisk P."/>
            <person name="Stolte C."/>
            <person name="Sykes S."/>
            <person name="Wortman J."/>
            <person name="Nusbaum C."/>
            <person name="Birren B."/>
        </authorList>
    </citation>
    <scope>NUCLEOTIDE SEQUENCE [LARGE SCALE GENOMIC DNA]</scope>
    <source>
        <strain evidence="2 3">ATCC 38327</strain>
    </source>
</reference>
<evidence type="ECO:0000313" key="2">
    <source>
        <dbReference type="EMBL" id="KNE61229.1"/>
    </source>
</evidence>
<keyword evidence="3" id="KW-1185">Reference proteome</keyword>
<dbReference type="Proteomes" id="UP000054350">
    <property type="component" value="Unassembled WGS sequence"/>
</dbReference>
<organism evidence="2 3">
    <name type="scientific">Allomyces macrogynus (strain ATCC 38327)</name>
    <name type="common">Allomyces javanicus var. macrogynus</name>
    <dbReference type="NCBI Taxonomy" id="578462"/>
    <lineage>
        <taxon>Eukaryota</taxon>
        <taxon>Fungi</taxon>
        <taxon>Fungi incertae sedis</taxon>
        <taxon>Blastocladiomycota</taxon>
        <taxon>Blastocladiomycetes</taxon>
        <taxon>Blastocladiales</taxon>
        <taxon>Blastocladiaceae</taxon>
        <taxon>Allomyces</taxon>
    </lineage>
</organism>
<name>A0A0L0SFL4_ALLM3</name>
<feature type="region of interest" description="Disordered" evidence="1">
    <location>
        <begin position="1"/>
        <end position="47"/>
    </location>
</feature>
<protein>
    <submittedName>
        <fullName evidence="2">Uncharacterized protein</fullName>
    </submittedName>
</protein>
<accession>A0A0L0SFL4</accession>
<gene>
    <name evidence="2" type="ORF">AMAG_18754</name>
</gene>
<feature type="compositionally biased region" description="Low complexity" evidence="1">
    <location>
        <begin position="23"/>
        <end position="37"/>
    </location>
</feature>
<sequence>MPVPRHAGDAANAETDPLSRELTPLASTASVSTASRSPSPPPTPVHAAFDSAAAAAAAIAASARPTSPRIGDAGAVAAAAAPATITDAALTDWATADPNALGSLFAAAAAMGHAYAPLDGTGSWAPRRDH</sequence>
<dbReference type="AlphaFoldDB" id="A0A0L0SFL4"/>
<reference evidence="3" key="2">
    <citation type="submission" date="2009-11" db="EMBL/GenBank/DDBJ databases">
        <title>The Genome Sequence of Allomyces macrogynus strain ATCC 38327.</title>
        <authorList>
            <consortium name="The Broad Institute Genome Sequencing Platform"/>
            <person name="Russ C."/>
            <person name="Cuomo C."/>
            <person name="Shea T."/>
            <person name="Young S.K."/>
            <person name="Zeng Q."/>
            <person name="Koehrsen M."/>
            <person name="Haas B."/>
            <person name="Borodovsky M."/>
            <person name="Guigo R."/>
            <person name="Alvarado L."/>
            <person name="Berlin A."/>
            <person name="Borenstein D."/>
            <person name="Chen Z."/>
            <person name="Engels R."/>
            <person name="Freedman E."/>
            <person name="Gellesch M."/>
            <person name="Goldberg J."/>
            <person name="Griggs A."/>
            <person name="Gujja S."/>
            <person name="Heiman D."/>
            <person name="Hepburn T."/>
            <person name="Howarth C."/>
            <person name="Jen D."/>
            <person name="Larson L."/>
            <person name="Lewis B."/>
            <person name="Mehta T."/>
            <person name="Park D."/>
            <person name="Pearson M."/>
            <person name="Roberts A."/>
            <person name="Saif S."/>
            <person name="Shenoy N."/>
            <person name="Sisk P."/>
            <person name="Stolte C."/>
            <person name="Sykes S."/>
            <person name="Walk T."/>
            <person name="White J."/>
            <person name="Yandava C."/>
            <person name="Burger G."/>
            <person name="Gray M.W."/>
            <person name="Holland P.W.H."/>
            <person name="King N."/>
            <person name="Lang F.B.F."/>
            <person name="Roger A.J."/>
            <person name="Ruiz-Trillo I."/>
            <person name="Lander E."/>
            <person name="Nusbaum C."/>
        </authorList>
    </citation>
    <scope>NUCLEOTIDE SEQUENCE [LARGE SCALE GENOMIC DNA]</scope>
    <source>
        <strain evidence="3">ATCC 38327</strain>
    </source>
</reference>
<proteinExistence type="predicted"/>
<dbReference type="EMBL" id="GG745337">
    <property type="protein sequence ID" value="KNE61229.1"/>
    <property type="molecule type" value="Genomic_DNA"/>
</dbReference>
<evidence type="ECO:0000313" key="3">
    <source>
        <dbReference type="Proteomes" id="UP000054350"/>
    </source>
</evidence>
<evidence type="ECO:0000256" key="1">
    <source>
        <dbReference type="SAM" id="MobiDB-lite"/>
    </source>
</evidence>
<dbReference type="VEuPathDB" id="FungiDB:AMAG_18754"/>